<sequence length="190" mass="21802">MNVSFYSSLTNALSFGIGVLSSTPAVRTFSIYSCFAIIVCYLFQLILFTAVLALSGRREQANYQSLLCCWKANPDVCPSSFHFSFLRFNYLTWIFLITVMAAYYYVSWLGIQKLEAKISIDKMALPDSYLHDFQHIFEDALRNMQPITVFVLKPGDLRDSERLNGNLLELFLVSFDKTIVKTNRLSLRNL</sequence>
<dbReference type="Proteomes" id="UP000271098">
    <property type="component" value="Unassembled WGS sequence"/>
</dbReference>
<dbReference type="PANTHER" id="PTHR10796:SF104">
    <property type="entry name" value="SSD DOMAIN-CONTAINING PROTEIN"/>
    <property type="match status" value="1"/>
</dbReference>
<dbReference type="InterPro" id="IPR051697">
    <property type="entry name" value="Patched_domain-protein"/>
</dbReference>
<dbReference type="PROSITE" id="PS50156">
    <property type="entry name" value="SSD"/>
    <property type="match status" value="1"/>
</dbReference>
<dbReference type="Pfam" id="PF12349">
    <property type="entry name" value="Sterol-sensing"/>
    <property type="match status" value="1"/>
</dbReference>
<evidence type="ECO:0000313" key="5">
    <source>
        <dbReference type="Proteomes" id="UP000271098"/>
    </source>
</evidence>
<proteinExistence type="inferred from homology"/>
<evidence type="ECO:0000313" key="6">
    <source>
        <dbReference type="WBParaSite" id="GPUH_0000589701-mRNA-1"/>
    </source>
</evidence>
<dbReference type="EMBL" id="UYRT01013022">
    <property type="protein sequence ID" value="VDK52583.1"/>
    <property type="molecule type" value="Genomic_DNA"/>
</dbReference>
<reference evidence="4 5" key="2">
    <citation type="submission" date="2018-11" db="EMBL/GenBank/DDBJ databases">
        <authorList>
            <consortium name="Pathogen Informatics"/>
        </authorList>
    </citation>
    <scope>NUCLEOTIDE SEQUENCE [LARGE SCALE GENOMIC DNA]</scope>
</reference>
<keyword evidence="2" id="KW-0472">Membrane</keyword>
<keyword evidence="2" id="KW-0812">Transmembrane</keyword>
<evidence type="ECO:0000256" key="2">
    <source>
        <dbReference type="SAM" id="Phobius"/>
    </source>
</evidence>
<dbReference type="WBParaSite" id="GPUH_0000589701-mRNA-1">
    <property type="protein sequence ID" value="GPUH_0000589701-mRNA-1"/>
    <property type="gene ID" value="GPUH_0000589701"/>
</dbReference>
<dbReference type="GO" id="GO:0030659">
    <property type="term" value="C:cytoplasmic vesicle membrane"/>
    <property type="evidence" value="ECO:0007669"/>
    <property type="project" value="TreeGrafter"/>
</dbReference>
<reference evidence="6" key="1">
    <citation type="submission" date="2016-06" db="UniProtKB">
        <authorList>
            <consortium name="WormBaseParasite"/>
        </authorList>
    </citation>
    <scope>IDENTIFICATION</scope>
</reference>
<feature type="domain" description="SSD" evidence="3">
    <location>
        <begin position="1"/>
        <end position="54"/>
    </location>
</feature>
<comment type="similarity">
    <text evidence="1">Belongs to the patched family.</text>
</comment>
<dbReference type="AlphaFoldDB" id="A0A183DAZ8"/>
<dbReference type="InterPro" id="IPR000731">
    <property type="entry name" value="SSD"/>
</dbReference>
<evidence type="ECO:0000256" key="1">
    <source>
        <dbReference type="ARBA" id="ARBA00005585"/>
    </source>
</evidence>
<accession>A0A183DAZ8</accession>
<evidence type="ECO:0000259" key="3">
    <source>
        <dbReference type="PROSITE" id="PS50156"/>
    </source>
</evidence>
<dbReference type="GO" id="GO:0005886">
    <property type="term" value="C:plasma membrane"/>
    <property type="evidence" value="ECO:0007669"/>
    <property type="project" value="TreeGrafter"/>
</dbReference>
<dbReference type="GO" id="GO:0018996">
    <property type="term" value="P:molting cycle, collagen and cuticulin-based cuticle"/>
    <property type="evidence" value="ECO:0007669"/>
    <property type="project" value="TreeGrafter"/>
</dbReference>
<gene>
    <name evidence="4" type="ORF">GPUH_LOCUS5890</name>
</gene>
<protein>
    <submittedName>
        <fullName evidence="6">SSD domain-containing protein</fullName>
    </submittedName>
</protein>
<dbReference type="SUPFAM" id="SSF82866">
    <property type="entry name" value="Multidrug efflux transporter AcrB transmembrane domain"/>
    <property type="match status" value="1"/>
</dbReference>
<feature type="transmembrane region" description="Helical" evidence="2">
    <location>
        <begin position="29"/>
        <end position="54"/>
    </location>
</feature>
<dbReference type="InterPro" id="IPR053958">
    <property type="entry name" value="HMGCR/SNAP/NPC1-like_SSD"/>
</dbReference>
<keyword evidence="2" id="KW-1133">Transmembrane helix</keyword>
<dbReference type="GO" id="GO:0006897">
    <property type="term" value="P:endocytosis"/>
    <property type="evidence" value="ECO:0007669"/>
    <property type="project" value="TreeGrafter"/>
</dbReference>
<evidence type="ECO:0000313" key="4">
    <source>
        <dbReference type="EMBL" id="VDK52583.1"/>
    </source>
</evidence>
<feature type="transmembrane region" description="Helical" evidence="2">
    <location>
        <begin position="90"/>
        <end position="111"/>
    </location>
</feature>
<dbReference type="OrthoDB" id="6510177at2759"/>
<organism evidence="6">
    <name type="scientific">Gongylonema pulchrum</name>
    <dbReference type="NCBI Taxonomy" id="637853"/>
    <lineage>
        <taxon>Eukaryota</taxon>
        <taxon>Metazoa</taxon>
        <taxon>Ecdysozoa</taxon>
        <taxon>Nematoda</taxon>
        <taxon>Chromadorea</taxon>
        <taxon>Rhabditida</taxon>
        <taxon>Spirurina</taxon>
        <taxon>Spiruromorpha</taxon>
        <taxon>Spiruroidea</taxon>
        <taxon>Gongylonematidae</taxon>
        <taxon>Gongylonema</taxon>
    </lineage>
</organism>
<name>A0A183DAZ8_9BILA</name>
<keyword evidence="5" id="KW-1185">Reference proteome</keyword>
<dbReference type="PANTHER" id="PTHR10796">
    <property type="entry name" value="PATCHED-RELATED"/>
    <property type="match status" value="1"/>
</dbReference>